<sequence>TFTCDFQCQPWEFCCWLALLLLIQFCSALRVSYDGNALKIDDERRIVISGSIHYPRSTPEMWPSLIQKAKHGGLNAIETHVFWNAHEPLRRQNYGGLPVWLHNIPGIKLRTNNPVFEREMANFTTLIVDMMKQEKLFASQGGPIVVAQIENEYGNVIRYYGDEGKQYLQWCVGLAESFKIEVPWIMCQENDAPQPMIDTCNGWYCDQFQPAHNNSPMWTENWTGWTAEDLAFSVARFFQLGGTFQNYYMATSYHFNGSKICFLGNADETNDAVINFEGIMYRVPSWSVSILPNCSHTEVYNTAQVNTQISVMERVLNGADDSKEPYALNWVWKPEHFTHIKNGSVKHSNLTANELLDQKLVTNATIWSTFQLIQFGVTKKLRYE</sequence>
<evidence type="ECO:0000256" key="3">
    <source>
        <dbReference type="ARBA" id="ARBA00012756"/>
    </source>
</evidence>
<dbReference type="InterPro" id="IPR017853">
    <property type="entry name" value="GH"/>
</dbReference>
<comment type="catalytic activity">
    <reaction evidence="1">
        <text>Hydrolysis of terminal non-reducing beta-D-galactose residues in beta-D-galactosides.</text>
        <dbReference type="EC" id="3.2.1.23"/>
    </reaction>
</comment>
<dbReference type="SUPFAM" id="SSF51445">
    <property type="entry name" value="(Trans)glycosidases"/>
    <property type="match status" value="1"/>
</dbReference>
<dbReference type="PROSITE" id="PS01182">
    <property type="entry name" value="GLYCOSYL_HYDROL_F35"/>
    <property type="match status" value="1"/>
</dbReference>
<protein>
    <recommendedName>
        <fullName evidence="3">beta-galactosidase</fullName>
        <ecNumber evidence="3">3.2.1.23</ecNumber>
    </recommendedName>
</protein>
<proteinExistence type="inferred from homology"/>
<dbReference type="PRINTS" id="PR00742">
    <property type="entry name" value="GLHYDRLASE35"/>
</dbReference>
<feature type="domain" description="Glycoside hydrolase 35 catalytic" evidence="7">
    <location>
        <begin position="93"/>
        <end position="250"/>
    </location>
</feature>
<feature type="chain" id="PRO_5021731291" description="beta-galactosidase" evidence="6">
    <location>
        <begin position="29"/>
        <end position="384"/>
    </location>
</feature>
<dbReference type="STRING" id="106549.A0A540L1B3"/>
<keyword evidence="4" id="KW-0378">Hydrolase</keyword>
<evidence type="ECO:0000256" key="6">
    <source>
        <dbReference type="SAM" id="SignalP"/>
    </source>
</evidence>
<dbReference type="GO" id="GO:0005975">
    <property type="term" value="P:carbohydrate metabolic process"/>
    <property type="evidence" value="ECO:0007669"/>
    <property type="project" value="InterPro"/>
</dbReference>
<feature type="domain" description="Beta-galactosidase beta-sandwich" evidence="8">
    <location>
        <begin position="252"/>
        <end position="305"/>
    </location>
</feature>
<dbReference type="InterPro" id="IPR041392">
    <property type="entry name" value="GHD"/>
</dbReference>
<comment type="caution">
    <text evidence="9">The sequence shown here is derived from an EMBL/GenBank/DDBJ whole genome shotgun (WGS) entry which is preliminary data.</text>
</comment>
<dbReference type="PANTHER" id="PTHR23421">
    <property type="entry name" value="BETA-GALACTOSIDASE RELATED"/>
    <property type="match status" value="1"/>
</dbReference>
<dbReference type="EC" id="3.2.1.23" evidence="3"/>
<keyword evidence="6" id="KW-0732">Signal</keyword>
<evidence type="ECO:0000256" key="4">
    <source>
        <dbReference type="ARBA" id="ARBA00022801"/>
    </source>
</evidence>
<evidence type="ECO:0000259" key="8">
    <source>
        <dbReference type="Pfam" id="PF17834"/>
    </source>
</evidence>
<keyword evidence="10" id="KW-1185">Reference proteome</keyword>
<dbReference type="InterPro" id="IPR031330">
    <property type="entry name" value="Gly_Hdrlase_35_cat"/>
</dbReference>
<reference evidence="9 10" key="1">
    <citation type="journal article" date="2019" name="G3 (Bethesda)">
        <title>Sequencing of a Wild Apple (Malus baccata) Genome Unravels the Differences Between Cultivated and Wild Apple Species Regarding Disease Resistance and Cold Tolerance.</title>
        <authorList>
            <person name="Chen X."/>
        </authorList>
    </citation>
    <scope>NUCLEOTIDE SEQUENCE [LARGE SCALE GENOMIC DNA]</scope>
    <source>
        <strain evidence="10">cv. Shandingzi</strain>
        <tissue evidence="9">Leaves</tissue>
    </source>
</reference>
<dbReference type="InterPro" id="IPR001944">
    <property type="entry name" value="Glycoside_Hdrlase_35"/>
</dbReference>
<feature type="non-terminal residue" evidence="9">
    <location>
        <position position="1"/>
    </location>
</feature>
<dbReference type="EMBL" id="VIEB01000816">
    <property type="protein sequence ID" value="TQD80276.1"/>
    <property type="molecule type" value="Genomic_DNA"/>
</dbReference>
<evidence type="ECO:0000256" key="1">
    <source>
        <dbReference type="ARBA" id="ARBA00001412"/>
    </source>
</evidence>
<dbReference type="Pfam" id="PF01301">
    <property type="entry name" value="Glyco_hydro_35"/>
    <property type="match status" value="2"/>
</dbReference>
<feature type="signal peptide" evidence="6">
    <location>
        <begin position="1"/>
        <end position="28"/>
    </location>
</feature>
<feature type="domain" description="Glycoside hydrolase 35 catalytic" evidence="7">
    <location>
        <begin position="38"/>
        <end position="92"/>
    </location>
</feature>
<comment type="similarity">
    <text evidence="2">Belongs to the glycosyl hydrolase 35 family.</text>
</comment>
<evidence type="ECO:0000256" key="2">
    <source>
        <dbReference type="ARBA" id="ARBA00009809"/>
    </source>
</evidence>
<dbReference type="AlphaFoldDB" id="A0A540L1B3"/>
<dbReference type="InterPro" id="IPR019801">
    <property type="entry name" value="Glyco_hydro_35_CS"/>
</dbReference>
<dbReference type="Proteomes" id="UP000315295">
    <property type="component" value="Unassembled WGS sequence"/>
</dbReference>
<evidence type="ECO:0000259" key="7">
    <source>
        <dbReference type="Pfam" id="PF01301"/>
    </source>
</evidence>
<dbReference type="Gene3D" id="3.20.20.80">
    <property type="entry name" value="Glycosidases"/>
    <property type="match status" value="2"/>
</dbReference>
<gene>
    <name evidence="9" type="ORF">C1H46_034174</name>
</gene>
<accession>A0A540L1B3</accession>
<dbReference type="GO" id="GO:0004565">
    <property type="term" value="F:beta-galactosidase activity"/>
    <property type="evidence" value="ECO:0007669"/>
    <property type="project" value="UniProtKB-EC"/>
</dbReference>
<dbReference type="Pfam" id="PF17834">
    <property type="entry name" value="GHD"/>
    <property type="match status" value="1"/>
</dbReference>
<keyword evidence="5" id="KW-0326">Glycosidase</keyword>
<evidence type="ECO:0000313" key="10">
    <source>
        <dbReference type="Proteomes" id="UP000315295"/>
    </source>
</evidence>
<evidence type="ECO:0000256" key="5">
    <source>
        <dbReference type="ARBA" id="ARBA00023295"/>
    </source>
</evidence>
<organism evidence="9 10">
    <name type="scientific">Malus baccata</name>
    <name type="common">Siberian crab apple</name>
    <name type="synonym">Pyrus baccata</name>
    <dbReference type="NCBI Taxonomy" id="106549"/>
    <lineage>
        <taxon>Eukaryota</taxon>
        <taxon>Viridiplantae</taxon>
        <taxon>Streptophyta</taxon>
        <taxon>Embryophyta</taxon>
        <taxon>Tracheophyta</taxon>
        <taxon>Spermatophyta</taxon>
        <taxon>Magnoliopsida</taxon>
        <taxon>eudicotyledons</taxon>
        <taxon>Gunneridae</taxon>
        <taxon>Pentapetalae</taxon>
        <taxon>rosids</taxon>
        <taxon>fabids</taxon>
        <taxon>Rosales</taxon>
        <taxon>Rosaceae</taxon>
        <taxon>Amygdaloideae</taxon>
        <taxon>Maleae</taxon>
        <taxon>Malus</taxon>
    </lineage>
</organism>
<evidence type="ECO:0000313" key="9">
    <source>
        <dbReference type="EMBL" id="TQD80276.1"/>
    </source>
</evidence>
<name>A0A540L1B3_MALBA</name>